<dbReference type="AlphaFoldDB" id="A0A6N8FEZ3"/>
<dbReference type="InterPro" id="IPR002816">
    <property type="entry name" value="TraB/PrgY/GumN_fam"/>
</dbReference>
<evidence type="ECO:0000313" key="2">
    <source>
        <dbReference type="EMBL" id="MUH72821.1"/>
    </source>
</evidence>
<dbReference type="CDD" id="cd14789">
    <property type="entry name" value="Tiki"/>
    <property type="match status" value="1"/>
</dbReference>
<keyword evidence="3" id="KW-1185">Reference proteome</keyword>
<feature type="chain" id="PRO_5027099912" evidence="1">
    <location>
        <begin position="27"/>
        <end position="291"/>
    </location>
</feature>
<proteinExistence type="predicted"/>
<dbReference type="RefSeq" id="WP_155695970.1">
    <property type="nucleotide sequence ID" value="NZ_WOCD01000003.1"/>
</dbReference>
<keyword evidence="1" id="KW-0732">Signal</keyword>
<evidence type="ECO:0000256" key="1">
    <source>
        <dbReference type="SAM" id="SignalP"/>
    </source>
</evidence>
<sequence>MKNLIKKSLKATVLASVLATSFSSFSNTVWEVKKGEDVVHIGGTVHLLPITEYPLPSAFTDTYQAADSIVLETKLPTPDDQAGQMAMLKAMAYADGETLSQHLSEQTNESLKQYFSAVGIEFEKLNKFKPGFISSMILNIETQKAGMAGAGVDMYFSQLANQDNKSIEYLETLDFQINMLANMGVGNEEYAIKHNLAEAEEIVPLLKKLIKAWRVGDENAINELALVQMKEQFPSSFKAMMTDRNLDWVPKIEALFNDDDQEFVLVGAAHLVGEDSVIEQLKDKGYKVTKL</sequence>
<dbReference type="Proteomes" id="UP000439994">
    <property type="component" value="Unassembled WGS sequence"/>
</dbReference>
<name>A0A6N8FEZ3_9GAMM</name>
<protein>
    <submittedName>
        <fullName evidence="2">TraB/GumN family protein</fullName>
    </submittedName>
</protein>
<dbReference type="PANTHER" id="PTHR40590:SF1">
    <property type="entry name" value="CYTOPLASMIC PROTEIN"/>
    <property type="match status" value="1"/>
</dbReference>
<organism evidence="2 3">
    <name type="scientific">Psychrosphaera haliotis</name>
    <dbReference type="NCBI Taxonomy" id="555083"/>
    <lineage>
        <taxon>Bacteria</taxon>
        <taxon>Pseudomonadati</taxon>
        <taxon>Pseudomonadota</taxon>
        <taxon>Gammaproteobacteria</taxon>
        <taxon>Alteromonadales</taxon>
        <taxon>Pseudoalteromonadaceae</taxon>
        <taxon>Psychrosphaera</taxon>
    </lineage>
</organism>
<gene>
    <name evidence="2" type="ORF">GNP35_10140</name>
</gene>
<comment type="caution">
    <text evidence="2">The sequence shown here is derived from an EMBL/GenBank/DDBJ whole genome shotgun (WGS) entry which is preliminary data.</text>
</comment>
<dbReference type="OrthoDB" id="357294at2"/>
<dbReference type="PANTHER" id="PTHR40590">
    <property type="entry name" value="CYTOPLASMIC PROTEIN-RELATED"/>
    <property type="match status" value="1"/>
</dbReference>
<reference evidence="2 3" key="1">
    <citation type="submission" date="2019-11" db="EMBL/GenBank/DDBJ databases">
        <title>P. haliotis isolates from Z. marina roots.</title>
        <authorList>
            <person name="Cohen M."/>
            <person name="Jospin G."/>
            <person name="Eisen J.A."/>
            <person name="Coil D.A."/>
        </authorList>
    </citation>
    <scope>NUCLEOTIDE SEQUENCE [LARGE SCALE GENOMIC DNA]</scope>
    <source>
        <strain evidence="2 3">UCD-MCMsp1aY</strain>
    </source>
</reference>
<dbReference type="InterPro" id="IPR047111">
    <property type="entry name" value="YbaP-like"/>
</dbReference>
<dbReference type="Pfam" id="PF01963">
    <property type="entry name" value="TraB_PrgY_gumN"/>
    <property type="match status" value="1"/>
</dbReference>
<accession>A0A6N8FEZ3</accession>
<feature type="signal peptide" evidence="1">
    <location>
        <begin position="1"/>
        <end position="26"/>
    </location>
</feature>
<dbReference type="EMBL" id="WOCD01000003">
    <property type="protein sequence ID" value="MUH72821.1"/>
    <property type="molecule type" value="Genomic_DNA"/>
</dbReference>
<evidence type="ECO:0000313" key="3">
    <source>
        <dbReference type="Proteomes" id="UP000439994"/>
    </source>
</evidence>